<protein>
    <submittedName>
        <fullName evidence="2">Uncharacterized protein</fullName>
    </submittedName>
</protein>
<evidence type="ECO:0000256" key="1">
    <source>
        <dbReference type="SAM" id="MobiDB-lite"/>
    </source>
</evidence>
<dbReference type="Proteomes" id="UP000248724">
    <property type="component" value="Unassembled WGS sequence"/>
</dbReference>
<gene>
    <name evidence="2" type="ORF">DLM65_02170</name>
</gene>
<dbReference type="AlphaFoldDB" id="A0A2W5ZDA1"/>
<dbReference type="EMBL" id="QHBU01000038">
    <property type="protein sequence ID" value="PZR83313.1"/>
    <property type="molecule type" value="Genomic_DNA"/>
</dbReference>
<feature type="region of interest" description="Disordered" evidence="1">
    <location>
        <begin position="1"/>
        <end position="26"/>
    </location>
</feature>
<accession>A0A2W5ZDA1</accession>
<proteinExistence type="predicted"/>
<name>A0A2W5ZDA1_9BACT</name>
<reference evidence="2 3" key="1">
    <citation type="journal article" date="2017" name="Nature">
        <title>Atmospheric trace gases support primary production in Antarctic desert surface soil.</title>
        <authorList>
            <person name="Ji M."/>
            <person name="Greening C."/>
            <person name="Vanwonterghem I."/>
            <person name="Carere C.R."/>
            <person name="Bay S.K."/>
            <person name="Steen J.A."/>
            <person name="Montgomery K."/>
            <person name="Lines T."/>
            <person name="Beardall J."/>
            <person name="van Dorst J."/>
            <person name="Snape I."/>
            <person name="Stott M.B."/>
            <person name="Hugenholtz P."/>
            <person name="Ferrari B.C."/>
        </authorList>
    </citation>
    <scope>NUCLEOTIDE SEQUENCE [LARGE SCALE GENOMIC DNA]</scope>
    <source>
        <strain evidence="2">RRmetagenome_bin12</strain>
    </source>
</reference>
<evidence type="ECO:0000313" key="3">
    <source>
        <dbReference type="Proteomes" id="UP000248724"/>
    </source>
</evidence>
<organism evidence="2 3">
    <name type="scientific">Candidatus Aeolococcus gillhamiae</name>
    <dbReference type="NCBI Taxonomy" id="3127015"/>
    <lineage>
        <taxon>Bacteria</taxon>
        <taxon>Bacillati</taxon>
        <taxon>Candidatus Dormiibacterota</taxon>
        <taxon>Candidatus Dormibacteria</taxon>
        <taxon>Candidatus Aeolococcales</taxon>
        <taxon>Candidatus Aeolococcaceae</taxon>
        <taxon>Candidatus Aeolococcus</taxon>
    </lineage>
</organism>
<evidence type="ECO:0000313" key="2">
    <source>
        <dbReference type="EMBL" id="PZR83313.1"/>
    </source>
</evidence>
<sequence length="76" mass="8105">MEPPPSQPATGGDSAGPDDRSDTGARRVQMVTCGRCGWPSASVAQEGMRLLSFVCHWCGKTTVGVVDPTIRRNVIF</sequence>
<comment type="caution">
    <text evidence="2">The sequence shown here is derived from an EMBL/GenBank/DDBJ whole genome shotgun (WGS) entry which is preliminary data.</text>
</comment>